<dbReference type="InterPro" id="IPR023674">
    <property type="entry name" value="Ribosomal_uL1-like"/>
</dbReference>
<keyword evidence="7 10" id="KW-0689">Ribosomal protein</keyword>
<evidence type="ECO:0000313" key="12">
    <source>
        <dbReference type="Proteomes" id="UP001529235"/>
    </source>
</evidence>
<comment type="function">
    <text evidence="10">Binds directly to 23S rRNA. Probably involved in E site tRNA release.</text>
</comment>
<dbReference type="PIRSF" id="PIRSF002155">
    <property type="entry name" value="Ribosomal_L1"/>
    <property type="match status" value="1"/>
</dbReference>
<dbReference type="PANTHER" id="PTHR36427">
    <property type="entry name" value="54S RIBOSOMAL PROTEIN L1, MITOCHONDRIAL"/>
    <property type="match status" value="1"/>
</dbReference>
<keyword evidence="2 10" id="KW-0678">Repressor</keyword>
<comment type="caution">
    <text evidence="11">The sequence shown here is derived from an EMBL/GenBank/DDBJ whole genome shotgun (WGS) entry which is preliminary data.</text>
</comment>
<dbReference type="InterPro" id="IPR016095">
    <property type="entry name" value="Ribosomal_uL1_3-a/b-sand"/>
</dbReference>
<dbReference type="InterPro" id="IPR002143">
    <property type="entry name" value="Ribosomal_uL1"/>
</dbReference>
<dbReference type="GO" id="GO:0006412">
    <property type="term" value="P:translation"/>
    <property type="evidence" value="ECO:0007669"/>
    <property type="project" value="UniProtKB-UniRule"/>
</dbReference>
<evidence type="ECO:0000256" key="10">
    <source>
        <dbReference type="HAMAP-Rule" id="MF_01318"/>
    </source>
</evidence>
<proteinExistence type="inferred from homology"/>
<dbReference type="EMBL" id="JASNVW010000002">
    <property type="protein sequence ID" value="MDK6028532.1"/>
    <property type="molecule type" value="Genomic_DNA"/>
</dbReference>
<keyword evidence="6 10" id="KW-0694">RNA-binding</keyword>
<evidence type="ECO:0000256" key="9">
    <source>
        <dbReference type="ARBA" id="ARBA00045545"/>
    </source>
</evidence>
<evidence type="ECO:0000313" key="11">
    <source>
        <dbReference type="EMBL" id="MDK6028532.1"/>
    </source>
</evidence>
<keyword evidence="8 10" id="KW-0687">Ribonucleoprotein</keyword>
<comment type="function">
    <text evidence="9">Probably involved in E site tRNA release. Binds directly to 23S rRNA.</text>
</comment>
<evidence type="ECO:0000256" key="8">
    <source>
        <dbReference type="ARBA" id="ARBA00023274"/>
    </source>
</evidence>
<dbReference type="CDD" id="cd00403">
    <property type="entry name" value="Ribosomal_L1"/>
    <property type="match status" value="1"/>
</dbReference>
<evidence type="ECO:0000256" key="5">
    <source>
        <dbReference type="ARBA" id="ARBA00022845"/>
    </source>
</evidence>
<dbReference type="InterPro" id="IPR023669">
    <property type="entry name" value="Ribosomal_uL1_arc"/>
</dbReference>
<dbReference type="GO" id="GO:0006417">
    <property type="term" value="P:regulation of translation"/>
    <property type="evidence" value="ECO:0007669"/>
    <property type="project" value="UniProtKB-KW"/>
</dbReference>
<dbReference type="Gene3D" id="3.30.190.20">
    <property type="match status" value="1"/>
</dbReference>
<dbReference type="GO" id="GO:1990904">
    <property type="term" value="C:ribonucleoprotein complex"/>
    <property type="evidence" value="ECO:0007669"/>
    <property type="project" value="UniProtKB-KW"/>
</dbReference>
<reference evidence="11 12" key="1">
    <citation type="submission" date="2023-05" db="EMBL/GenBank/DDBJ databases">
        <title>A new hyperthermophilic archaea 'Ignisphaera cupida' sp. nov. and description of the family 'Ignisphaeraceae' fam. nov.</title>
        <authorList>
            <person name="Podosokorskaya O.A."/>
            <person name="Elcheninov A.G."/>
            <person name="Klukina A."/>
            <person name="Merkel A.Y."/>
        </authorList>
    </citation>
    <scope>NUCLEOTIDE SEQUENCE [LARGE SCALE GENOMIC DNA]</scope>
    <source>
        <strain evidence="11 12">4213-co</strain>
    </source>
</reference>
<sequence length="218" mass="24260">MSSSLNELREPLKNAIQLALQVKRPWKYVQSIELILTFRGVDVKKQQEFRFRDTVFLPKGVGKDIKVCVVTDDAMVQKAIEAGAFMGIGKSDLAKIDKKNAKKIANRCDWILVKSDLMGVAGRVLGPALGPRGKAPIPFPPTADIPQLITRYKNAIRLHSKEQPWVGCKIGVEKMSIDELVENAIHVLSYVEEKIKRPLLTVAKIYVKTTSSPAIEVV</sequence>
<keyword evidence="5 10" id="KW-0810">Translation regulation</keyword>
<organism evidence="11 12">
    <name type="scientific">Ignisphaera cupida</name>
    <dbReference type="NCBI Taxonomy" id="3050454"/>
    <lineage>
        <taxon>Archaea</taxon>
        <taxon>Thermoproteota</taxon>
        <taxon>Thermoprotei</taxon>
        <taxon>Desulfurococcales</taxon>
        <taxon>Desulfurococcaceae</taxon>
        <taxon>Ignisphaera</taxon>
    </lineage>
</organism>
<dbReference type="HAMAP" id="MF_01318_A">
    <property type="entry name" value="Ribosomal_uL1_A"/>
    <property type="match status" value="1"/>
</dbReference>
<gene>
    <name evidence="10" type="primary">rpl1</name>
    <name evidence="11" type="ORF">QPL79_04070</name>
</gene>
<dbReference type="GO" id="GO:0019843">
    <property type="term" value="F:rRNA binding"/>
    <property type="evidence" value="ECO:0007669"/>
    <property type="project" value="UniProtKB-UniRule"/>
</dbReference>
<evidence type="ECO:0000256" key="7">
    <source>
        <dbReference type="ARBA" id="ARBA00022980"/>
    </source>
</evidence>
<dbReference type="AlphaFoldDB" id="A0ABD4Z6E8"/>
<dbReference type="GO" id="GO:0005840">
    <property type="term" value="C:ribosome"/>
    <property type="evidence" value="ECO:0007669"/>
    <property type="project" value="UniProtKB-KW"/>
</dbReference>
<comment type="function">
    <text evidence="10">Protein L1 is also a translational repressor protein, it controls the translation of its operon by binding to its mRNA.</text>
</comment>
<protein>
    <recommendedName>
        <fullName evidence="10">Large ribosomal subunit protein uL1</fullName>
    </recommendedName>
</protein>
<dbReference type="PANTHER" id="PTHR36427:SF3">
    <property type="entry name" value="LARGE RIBOSOMAL SUBUNIT PROTEIN UL1M"/>
    <property type="match status" value="1"/>
</dbReference>
<comment type="similarity">
    <text evidence="1 10">Belongs to the universal ribosomal protein uL1 family.</text>
</comment>
<dbReference type="RefSeq" id="WP_285273515.1">
    <property type="nucleotide sequence ID" value="NZ_JASNVW010000002.1"/>
</dbReference>
<dbReference type="Gene3D" id="3.40.50.790">
    <property type="match status" value="1"/>
</dbReference>
<evidence type="ECO:0000256" key="4">
    <source>
        <dbReference type="ARBA" id="ARBA00022730"/>
    </source>
</evidence>
<evidence type="ECO:0000256" key="3">
    <source>
        <dbReference type="ARBA" id="ARBA00022555"/>
    </source>
</evidence>
<dbReference type="SUPFAM" id="SSF56808">
    <property type="entry name" value="Ribosomal protein L1"/>
    <property type="match status" value="1"/>
</dbReference>
<dbReference type="GO" id="GO:0000049">
    <property type="term" value="F:tRNA binding"/>
    <property type="evidence" value="ECO:0007669"/>
    <property type="project" value="UniProtKB-KW"/>
</dbReference>
<keyword evidence="4 10" id="KW-0699">rRNA-binding</keyword>
<accession>A0ABD4Z6E8</accession>
<keyword evidence="3 10" id="KW-0820">tRNA-binding</keyword>
<comment type="subunit">
    <text evidence="10">Part of the 50S ribosomal subunit.</text>
</comment>
<dbReference type="InterPro" id="IPR028364">
    <property type="entry name" value="Ribosomal_uL1/biogenesis"/>
</dbReference>
<evidence type="ECO:0000256" key="2">
    <source>
        <dbReference type="ARBA" id="ARBA00022491"/>
    </source>
</evidence>
<evidence type="ECO:0000256" key="6">
    <source>
        <dbReference type="ARBA" id="ARBA00022884"/>
    </source>
</evidence>
<dbReference type="Pfam" id="PF00687">
    <property type="entry name" value="Ribosomal_L1"/>
    <property type="match status" value="1"/>
</dbReference>
<name>A0ABD4Z6E8_9CREN</name>
<dbReference type="Proteomes" id="UP001529235">
    <property type="component" value="Unassembled WGS sequence"/>
</dbReference>
<dbReference type="NCBIfam" id="NF003244">
    <property type="entry name" value="PRK04203.1"/>
    <property type="match status" value="1"/>
</dbReference>
<evidence type="ECO:0000256" key="1">
    <source>
        <dbReference type="ARBA" id="ARBA00010531"/>
    </source>
</evidence>
<keyword evidence="12" id="KW-1185">Reference proteome</keyword>